<dbReference type="PROSITE" id="PS50109">
    <property type="entry name" value="HIS_KIN"/>
    <property type="match status" value="1"/>
</dbReference>
<feature type="transmembrane region" description="Helical" evidence="5">
    <location>
        <begin position="769"/>
        <end position="790"/>
    </location>
</feature>
<keyword evidence="2" id="KW-0805">Transcription regulation</keyword>
<feature type="domain" description="Histidine kinase" evidence="7">
    <location>
        <begin position="805"/>
        <end position="1019"/>
    </location>
</feature>
<evidence type="ECO:0000313" key="9">
    <source>
        <dbReference type="EMBL" id="EHQ03508.1"/>
    </source>
</evidence>
<dbReference type="Pfam" id="PF07494">
    <property type="entry name" value="Reg_prop"/>
    <property type="match status" value="1"/>
</dbReference>
<dbReference type="RefSeq" id="WP_006989814.1">
    <property type="nucleotide sequence ID" value="NZ_JH594606.1"/>
</dbReference>
<dbReference type="SMART" id="SM00342">
    <property type="entry name" value="HTH_ARAC"/>
    <property type="match status" value="1"/>
</dbReference>
<dbReference type="SMART" id="SM00448">
    <property type="entry name" value="REC"/>
    <property type="match status" value="1"/>
</dbReference>
<evidence type="ECO:0000259" key="7">
    <source>
        <dbReference type="PROSITE" id="PS50109"/>
    </source>
</evidence>
<evidence type="ECO:0000313" key="10">
    <source>
        <dbReference type="Proteomes" id="UP000003844"/>
    </source>
</evidence>
<keyword evidence="10" id="KW-1185">Reference proteome</keyword>
<dbReference type="InterPro" id="IPR013783">
    <property type="entry name" value="Ig-like_fold"/>
</dbReference>
<dbReference type="InterPro" id="IPR011110">
    <property type="entry name" value="Reg_prop"/>
</dbReference>
<evidence type="ECO:0000259" key="8">
    <source>
        <dbReference type="PROSITE" id="PS50110"/>
    </source>
</evidence>
<dbReference type="eggNOG" id="COG3292">
    <property type="taxonomic scope" value="Bacteria"/>
</dbReference>
<evidence type="ECO:0000256" key="2">
    <source>
        <dbReference type="ARBA" id="ARBA00023015"/>
    </source>
</evidence>
<dbReference type="Gene3D" id="3.30.565.10">
    <property type="entry name" value="Histidine kinase-like ATPase, C-terminal domain"/>
    <property type="match status" value="1"/>
</dbReference>
<feature type="modified residue" description="4-aspartylphosphate" evidence="4">
    <location>
        <position position="1107"/>
    </location>
</feature>
<keyword evidence="5" id="KW-0812">Transmembrane</keyword>
<dbReference type="InterPro" id="IPR009057">
    <property type="entry name" value="Homeodomain-like_sf"/>
</dbReference>
<dbReference type="Gene3D" id="1.10.10.60">
    <property type="entry name" value="Homeodomain-like"/>
    <property type="match status" value="1"/>
</dbReference>
<evidence type="ECO:0000256" key="4">
    <source>
        <dbReference type="PROSITE-ProRule" id="PRU00169"/>
    </source>
</evidence>
<dbReference type="SUPFAM" id="SSF101898">
    <property type="entry name" value="NHL repeat"/>
    <property type="match status" value="1"/>
</dbReference>
<dbReference type="EMBL" id="JH594606">
    <property type="protein sequence ID" value="EHQ03508.1"/>
    <property type="molecule type" value="Genomic_DNA"/>
</dbReference>
<accession>H2C092</accession>
<dbReference type="InterPro" id="IPR001789">
    <property type="entry name" value="Sig_transdc_resp-reg_receiver"/>
</dbReference>
<dbReference type="InterPro" id="IPR036890">
    <property type="entry name" value="HATPase_C_sf"/>
</dbReference>
<dbReference type="InterPro" id="IPR011006">
    <property type="entry name" value="CheY-like_superfamily"/>
</dbReference>
<feature type="domain" description="HTH araC/xylS-type" evidence="6">
    <location>
        <begin position="1206"/>
        <end position="1304"/>
    </location>
</feature>
<dbReference type="SUPFAM" id="SSF46689">
    <property type="entry name" value="Homeodomain-like"/>
    <property type="match status" value="1"/>
</dbReference>
<dbReference type="eggNOG" id="COG5002">
    <property type="taxonomic scope" value="Bacteria"/>
</dbReference>
<dbReference type="SMART" id="SM00387">
    <property type="entry name" value="HATPase_c"/>
    <property type="match status" value="1"/>
</dbReference>
<dbReference type="Pfam" id="PF00072">
    <property type="entry name" value="Response_reg"/>
    <property type="match status" value="1"/>
</dbReference>
<dbReference type="HOGENOM" id="CLU_000445_28_1_10"/>
<sequence length="1308" mass="147172">MGYFKLKFIFSVLLMLLGFGNGESLAQEIPKIEKLSEINGDFQKINAVQKDSLGNLWIASDTHVERYNSYQSEFFNFFKGLPEGTGKINTVYIDTKNQIWVGAENGLLKYSRIKGYFEAISSERPTTQANVQQITEDQTGTLWLGCSNGIWNYSGKKLALISIFPAAQSVNHLMYVHKNIMFGTSKGLFTLNENSTEYKKIALAGNKSWNIQSLLFTGDFYLIGTQEDGLYKTNADFSITQKIYSLPYSSQKTPISGLSMDGLGNFYVATHGDGLLILDKDLRLVSHFLQQDTKTFSLSDNNLNGLFLDKQNTLWVSTTSGQINSINLRENNFVFIRHDPNKYSSLADNFTTAIEKDKNGNVWFGTRQGLSIWNTKNNSWQHLRNLSFTKESNIPDDIKDLHADDIHMWVATYNDGVYKVNINTFLRAQYSIDSKVKIELQKVTSLLVDSNKNVWAGGEEGDLTKIKPNGDIKSFSLKGIDAMLELASGDVLAAGKNGVFKIPKANSEVIPIVKLQPNAKNLPYFTINSISETNSGKIVLATEGAGIVVYDPAKDSFRIINKISGLPSNRIQGLIIYGKNDIWAGTSKGLINFKLEENPEIRVFDKEDGLLSAVFTRGSFAQLDDKLAFGTFKGVSIFNPDKLKNIPEITPNMVIGSVEIYSREHGLKQLSYVNSEKELSLDHGKNSISFNFFAIQPGNQAQLNYSWKLQGFDPDWSNPANQNNVNYANLAPGNYTFLVKARNSNGNWSPVEEVSLNIRSPWWFTTNAYIGYVAALMLLLLIPFFLSGIIKRRRLKAARSSVYTNLNKEIGTPLTILLASLENLAENANSESNHRLKNIVHRLKMLLEPVLNFQASGLNKNNQQPRITKISVKEYMEGLVKDLKPLLSQKRIEVIVNDQWNQEFFYYDLDYLNRIFFNIMSNSLHYSFEEGKIIINLIPTNRGDLKVQIADNGLGLPVEDQKVISDYYQNSKSGITKANSGQMDLLYVKDFIDKIGGSIVFESSKNQGTTFTLILKNQKKVEIAVETSEKIIDVKIPEMEKAVLPEIKNPGLIPSESIKILIAEDNDELRKVFLESFKKLGEVYEAKGGMQAYEIAARIQPDILITDFDLPGMNGLTLSEALKNDAYLMEMPVYLLISELNKSQLLENIEDARLTLIKKPVNLDSLFQLIAARLKIQVSLPYLNTSLSERNSNLLKSELDDEFIARMEQLLIENRFNNSFSVEELSEEMGVSSKALYLKLKTIEGITPLNFIVKTKLNFAKNLIDNGNSDLSEVARLSGFQNKDIFFSAYKRHFGFMPGTIMPRKGPE</sequence>
<dbReference type="SUPFAM" id="SSF63829">
    <property type="entry name" value="Calcium-dependent phosphotriesterase"/>
    <property type="match status" value="1"/>
</dbReference>
<dbReference type="GO" id="GO:0043565">
    <property type="term" value="F:sequence-specific DNA binding"/>
    <property type="evidence" value="ECO:0007669"/>
    <property type="project" value="InterPro"/>
</dbReference>
<dbReference type="GO" id="GO:0000155">
    <property type="term" value="F:phosphorelay sensor kinase activity"/>
    <property type="evidence" value="ECO:0007669"/>
    <property type="project" value="TreeGrafter"/>
</dbReference>
<dbReference type="PROSITE" id="PS01124">
    <property type="entry name" value="HTH_ARAC_FAMILY_2"/>
    <property type="match status" value="1"/>
</dbReference>
<evidence type="ECO:0000256" key="1">
    <source>
        <dbReference type="ARBA" id="ARBA00022553"/>
    </source>
</evidence>
<dbReference type="Pfam" id="PF07495">
    <property type="entry name" value="Y_Y_Y"/>
    <property type="match status" value="1"/>
</dbReference>
<dbReference type="eggNOG" id="COG1520">
    <property type="taxonomic scope" value="Bacteria"/>
</dbReference>
<protein>
    <submittedName>
        <fullName evidence="9">Histidine kinase</fullName>
    </submittedName>
</protein>
<feature type="domain" description="Response regulatory" evidence="8">
    <location>
        <begin position="1059"/>
        <end position="1174"/>
    </location>
</feature>
<evidence type="ECO:0000256" key="5">
    <source>
        <dbReference type="SAM" id="Phobius"/>
    </source>
</evidence>
<dbReference type="CDD" id="cd00156">
    <property type="entry name" value="REC"/>
    <property type="match status" value="1"/>
</dbReference>
<dbReference type="InterPro" id="IPR018060">
    <property type="entry name" value="HTH_AraC"/>
</dbReference>
<dbReference type="InterPro" id="IPR015943">
    <property type="entry name" value="WD40/YVTN_repeat-like_dom_sf"/>
</dbReference>
<keyword evidence="5" id="KW-1133">Transmembrane helix</keyword>
<dbReference type="STRING" id="865937.Gilli_2896"/>
<keyword evidence="5" id="KW-0472">Membrane</keyword>
<proteinExistence type="predicted"/>
<gene>
    <name evidence="9" type="ORF">Gilli_2896</name>
</gene>
<dbReference type="Gene3D" id="2.60.40.10">
    <property type="entry name" value="Immunoglobulins"/>
    <property type="match status" value="1"/>
</dbReference>
<dbReference type="SUPFAM" id="SSF55874">
    <property type="entry name" value="ATPase domain of HSP90 chaperone/DNA topoisomerase II/histidine kinase"/>
    <property type="match status" value="1"/>
</dbReference>
<dbReference type="PANTHER" id="PTHR43547:SF2">
    <property type="entry name" value="HYBRID SIGNAL TRANSDUCTION HISTIDINE KINASE C"/>
    <property type="match status" value="1"/>
</dbReference>
<dbReference type="Proteomes" id="UP000003844">
    <property type="component" value="Unassembled WGS sequence"/>
</dbReference>
<dbReference type="InterPro" id="IPR011123">
    <property type="entry name" value="Y_Y_Y"/>
</dbReference>
<keyword evidence="9" id="KW-0808">Transferase</keyword>
<dbReference type="Gene3D" id="3.40.50.2300">
    <property type="match status" value="1"/>
</dbReference>
<name>H2C092_GILLR</name>
<dbReference type="Pfam" id="PF02518">
    <property type="entry name" value="HATPase_c"/>
    <property type="match status" value="1"/>
</dbReference>
<keyword evidence="9" id="KW-0418">Kinase</keyword>
<dbReference type="InterPro" id="IPR005467">
    <property type="entry name" value="His_kinase_dom"/>
</dbReference>
<reference evidence="10" key="1">
    <citation type="journal article" date="2012" name="Stand. Genomic Sci.">
        <title>Genome sequence of the Antarctic rhodopsins-containing flavobacterium Gillisia limnaea type strain (R-8282(T)).</title>
        <authorList>
            <person name="Riedel T."/>
            <person name="Held B."/>
            <person name="Nolan M."/>
            <person name="Lucas S."/>
            <person name="Lapidus A."/>
            <person name="Tice H."/>
            <person name="Del Rio T.G."/>
            <person name="Cheng J.F."/>
            <person name="Han C."/>
            <person name="Tapia R."/>
            <person name="Goodwin L.A."/>
            <person name="Pitluck S."/>
            <person name="Liolios K."/>
            <person name="Mavromatis K."/>
            <person name="Pagani I."/>
            <person name="Ivanova N."/>
            <person name="Mikhailova N."/>
            <person name="Pati A."/>
            <person name="Chen A."/>
            <person name="Palaniappan K."/>
            <person name="Land M."/>
            <person name="Rohde M."/>
            <person name="Tindall B.J."/>
            <person name="Detter J.C."/>
            <person name="Goker M."/>
            <person name="Bristow J."/>
            <person name="Eisen J.A."/>
            <person name="Markowitz V."/>
            <person name="Hugenholtz P."/>
            <person name="Kyrpides N.C."/>
            <person name="Klenk H.P."/>
            <person name="Woyke T."/>
        </authorList>
    </citation>
    <scope>NUCLEOTIDE SEQUENCE [LARGE SCALE GENOMIC DNA]</scope>
    <source>
        <strain evidence="10">DSM 15749 / LMG 21470 / R-8282</strain>
    </source>
</reference>
<dbReference type="PROSITE" id="PS50110">
    <property type="entry name" value="RESPONSE_REGULATORY"/>
    <property type="match status" value="1"/>
</dbReference>
<organism evidence="9 10">
    <name type="scientific">Gillisia limnaea (strain DSM 15749 / LMG 21470 / R-8282)</name>
    <dbReference type="NCBI Taxonomy" id="865937"/>
    <lineage>
        <taxon>Bacteria</taxon>
        <taxon>Pseudomonadati</taxon>
        <taxon>Bacteroidota</taxon>
        <taxon>Flavobacteriia</taxon>
        <taxon>Flavobacteriales</taxon>
        <taxon>Flavobacteriaceae</taxon>
        <taxon>Gillisia</taxon>
    </lineage>
</organism>
<dbReference type="eggNOG" id="COG0745">
    <property type="taxonomic scope" value="Bacteria"/>
</dbReference>
<dbReference type="InterPro" id="IPR003594">
    <property type="entry name" value="HATPase_dom"/>
</dbReference>
<evidence type="ECO:0000259" key="6">
    <source>
        <dbReference type="PROSITE" id="PS01124"/>
    </source>
</evidence>
<keyword evidence="1 4" id="KW-0597">Phosphoprotein</keyword>
<dbReference type="Gene3D" id="2.130.10.10">
    <property type="entry name" value="YVTN repeat-like/Quinoprotein amine dehydrogenase"/>
    <property type="match status" value="2"/>
</dbReference>
<evidence type="ECO:0000256" key="3">
    <source>
        <dbReference type="ARBA" id="ARBA00023163"/>
    </source>
</evidence>
<dbReference type="SUPFAM" id="SSF52172">
    <property type="entry name" value="CheY-like"/>
    <property type="match status" value="1"/>
</dbReference>
<dbReference type="GO" id="GO:0003700">
    <property type="term" value="F:DNA-binding transcription factor activity"/>
    <property type="evidence" value="ECO:0007669"/>
    <property type="project" value="InterPro"/>
</dbReference>
<dbReference type="PANTHER" id="PTHR43547">
    <property type="entry name" value="TWO-COMPONENT HISTIDINE KINASE"/>
    <property type="match status" value="1"/>
</dbReference>
<dbReference type="SUPFAM" id="SSF75011">
    <property type="entry name" value="3-carboxy-cis,cis-mucoante lactonizing enzyme"/>
    <property type="match status" value="1"/>
</dbReference>
<keyword evidence="3" id="KW-0804">Transcription</keyword>
<dbReference type="OrthoDB" id="1522078at2"/>
<dbReference type="Pfam" id="PF12833">
    <property type="entry name" value="HTH_18"/>
    <property type="match status" value="1"/>
</dbReference>